<gene>
    <name evidence="1" type="ORF">NM208_g4009</name>
</gene>
<evidence type="ECO:0000313" key="1">
    <source>
        <dbReference type="EMBL" id="KAJ3542617.1"/>
    </source>
</evidence>
<proteinExistence type="predicted"/>
<name>A0ACC1SM98_9HYPO</name>
<organism evidence="1 2">
    <name type="scientific">Fusarium decemcellulare</name>
    <dbReference type="NCBI Taxonomy" id="57161"/>
    <lineage>
        <taxon>Eukaryota</taxon>
        <taxon>Fungi</taxon>
        <taxon>Dikarya</taxon>
        <taxon>Ascomycota</taxon>
        <taxon>Pezizomycotina</taxon>
        <taxon>Sordariomycetes</taxon>
        <taxon>Hypocreomycetidae</taxon>
        <taxon>Hypocreales</taxon>
        <taxon>Nectriaceae</taxon>
        <taxon>Fusarium</taxon>
        <taxon>Fusarium decemcellulare species complex</taxon>
    </lineage>
</organism>
<protein>
    <submittedName>
        <fullName evidence="1">Uncharacterized protein</fullName>
    </submittedName>
</protein>
<reference evidence="1" key="1">
    <citation type="submission" date="2022-08" db="EMBL/GenBank/DDBJ databases">
        <title>Genome Sequence of Fusarium decemcellulare.</title>
        <authorList>
            <person name="Buettner E."/>
        </authorList>
    </citation>
    <scope>NUCLEOTIDE SEQUENCE</scope>
    <source>
        <strain evidence="1">Babe19</strain>
    </source>
</reference>
<dbReference type="Proteomes" id="UP001148629">
    <property type="component" value="Unassembled WGS sequence"/>
</dbReference>
<dbReference type="EMBL" id="JANRMS010000285">
    <property type="protein sequence ID" value="KAJ3542617.1"/>
    <property type="molecule type" value="Genomic_DNA"/>
</dbReference>
<sequence>MVATSMSSPSRRRPRDMVARDLPDVLGVRSLYRNIQQPNINLRGILPPKFRQFSLDSVGDLVEDFPDVFTDDPQYAPYFAEAQLHQVLDITKEAVYLDISGASEATWISDIHSQVLKLALSACRQQAPSHGIQSRNITTAHDDNTLRLSCVETDAFPDKLVDFALTVSISDSLYRAALREDPIVQSD</sequence>
<comment type="caution">
    <text evidence="1">The sequence shown here is derived from an EMBL/GenBank/DDBJ whole genome shotgun (WGS) entry which is preliminary data.</text>
</comment>
<accession>A0ACC1SM98</accession>
<evidence type="ECO:0000313" key="2">
    <source>
        <dbReference type="Proteomes" id="UP001148629"/>
    </source>
</evidence>
<keyword evidence="2" id="KW-1185">Reference proteome</keyword>